<keyword evidence="4" id="KW-1185">Reference proteome</keyword>
<dbReference type="PANTHER" id="PTHR11820">
    <property type="entry name" value="ACYLPYRUVASE"/>
    <property type="match status" value="1"/>
</dbReference>
<dbReference type="GO" id="GO:0046872">
    <property type="term" value="F:metal ion binding"/>
    <property type="evidence" value="ECO:0007669"/>
    <property type="project" value="UniProtKB-KW"/>
</dbReference>
<dbReference type="GO" id="GO:0018773">
    <property type="term" value="F:acetylpyruvate hydrolase activity"/>
    <property type="evidence" value="ECO:0007669"/>
    <property type="project" value="TreeGrafter"/>
</dbReference>
<reference evidence="3 4" key="1">
    <citation type="submission" date="2018-07" db="EMBL/GenBank/DDBJ databases">
        <title>Genomic Encyclopedia of Type Strains, Phase III (KMG-III): the genomes of soil and plant-associated and newly described type strains.</title>
        <authorList>
            <person name="Whitman W."/>
        </authorList>
    </citation>
    <scope>NUCLEOTIDE SEQUENCE [LARGE SCALE GENOMIC DNA]</scope>
    <source>
        <strain evidence="3 4">CECT 8487</strain>
    </source>
</reference>
<comment type="caution">
    <text evidence="3">The sequence shown here is derived from an EMBL/GenBank/DDBJ whole genome shotgun (WGS) entry which is preliminary data.</text>
</comment>
<name>A0A3D9HAI9_9FLAO</name>
<dbReference type="Proteomes" id="UP000256629">
    <property type="component" value="Unassembled WGS sequence"/>
</dbReference>
<dbReference type="SUPFAM" id="SSF56529">
    <property type="entry name" value="FAH"/>
    <property type="match status" value="1"/>
</dbReference>
<dbReference type="InterPro" id="IPR011234">
    <property type="entry name" value="Fumarylacetoacetase-like_C"/>
</dbReference>
<feature type="domain" description="Fumarylacetoacetase-like C-terminal" evidence="2">
    <location>
        <begin position="2"/>
        <end position="197"/>
    </location>
</feature>
<protein>
    <submittedName>
        <fullName evidence="3">2-keto-4-pentenoate hydratase/2-oxohepta-3-ene-1,7-dioic acid hydratase in catechol pathway</fullName>
    </submittedName>
</protein>
<evidence type="ECO:0000256" key="1">
    <source>
        <dbReference type="ARBA" id="ARBA00022723"/>
    </source>
</evidence>
<evidence type="ECO:0000313" key="4">
    <source>
        <dbReference type="Proteomes" id="UP000256629"/>
    </source>
</evidence>
<dbReference type="Pfam" id="PF01557">
    <property type="entry name" value="FAA_hydrolase"/>
    <property type="match status" value="1"/>
</dbReference>
<dbReference type="Gene3D" id="3.90.850.10">
    <property type="entry name" value="Fumarylacetoacetase-like, C-terminal domain"/>
    <property type="match status" value="1"/>
</dbReference>
<dbReference type="EMBL" id="QRDX01000007">
    <property type="protein sequence ID" value="RED45976.1"/>
    <property type="molecule type" value="Genomic_DNA"/>
</dbReference>
<gene>
    <name evidence="3" type="ORF">DFQ02_107122</name>
</gene>
<dbReference type="AlphaFoldDB" id="A0A3D9HAI9"/>
<dbReference type="PANTHER" id="PTHR11820:SF7">
    <property type="entry name" value="ACYLPYRUVASE FAHD1, MITOCHONDRIAL"/>
    <property type="match status" value="1"/>
</dbReference>
<dbReference type="RefSeq" id="WP_116524722.1">
    <property type="nucleotide sequence ID" value="NZ_QRDX01000007.1"/>
</dbReference>
<evidence type="ECO:0000259" key="2">
    <source>
        <dbReference type="Pfam" id="PF01557"/>
    </source>
</evidence>
<evidence type="ECO:0000313" key="3">
    <source>
        <dbReference type="EMBL" id="RED45976.1"/>
    </source>
</evidence>
<organism evidence="3 4">
    <name type="scientific">Seonamhaeicola aphaedonensis</name>
    <dbReference type="NCBI Taxonomy" id="1461338"/>
    <lineage>
        <taxon>Bacteria</taxon>
        <taxon>Pseudomonadati</taxon>
        <taxon>Bacteroidota</taxon>
        <taxon>Flavobacteriia</taxon>
        <taxon>Flavobacteriales</taxon>
        <taxon>Flavobacteriaceae</taxon>
    </lineage>
</organism>
<dbReference type="InterPro" id="IPR036663">
    <property type="entry name" value="Fumarylacetoacetase_C_sf"/>
</dbReference>
<dbReference type="OrthoDB" id="9805307at2"/>
<accession>A0A3D9HAI9</accession>
<keyword evidence="1" id="KW-0479">Metal-binding</keyword>
<sequence>MKIIGIGKNYVTDKSEIANLKNGDQLIFLKADSTLVTGNRDVAYPSHISNEIVYEVELVAKIGKVGKNISEAEASSYISDFAVGIDYTAKDLLNNSREKKFPWALSKSFDGASPISNFKPISEFPDLENINFDLKINGEQIQVGNTAFMIYNFSEIIAYVSKFMTLNPGDLIFTGTPADGIGLINKGDHLQASIEGTLMLDFKMI</sequence>
<proteinExistence type="predicted"/>